<name>A0A9P6PYL6_9FUNG</name>
<evidence type="ECO:0000256" key="1">
    <source>
        <dbReference type="SAM" id="MobiDB-lite"/>
    </source>
</evidence>
<reference evidence="3" key="1">
    <citation type="journal article" date="2020" name="Fungal Divers.">
        <title>Resolving the Mortierellaceae phylogeny through synthesis of multi-gene phylogenetics and phylogenomics.</title>
        <authorList>
            <person name="Vandepol N."/>
            <person name="Liber J."/>
            <person name="Desiro A."/>
            <person name="Na H."/>
            <person name="Kennedy M."/>
            <person name="Barry K."/>
            <person name="Grigoriev I.V."/>
            <person name="Miller A.N."/>
            <person name="O'Donnell K."/>
            <person name="Stajich J.E."/>
            <person name="Bonito G."/>
        </authorList>
    </citation>
    <scope>NUCLEOTIDE SEQUENCE</scope>
    <source>
        <strain evidence="3">KOD948</strain>
    </source>
</reference>
<feature type="transmembrane region" description="Helical" evidence="2">
    <location>
        <begin position="6"/>
        <end position="25"/>
    </location>
</feature>
<keyword evidence="2" id="KW-1133">Transmembrane helix</keyword>
<protein>
    <submittedName>
        <fullName evidence="3">Uncharacterized protein</fullName>
    </submittedName>
</protein>
<comment type="caution">
    <text evidence="3">The sequence shown here is derived from an EMBL/GenBank/DDBJ whole genome shotgun (WGS) entry which is preliminary data.</text>
</comment>
<evidence type="ECO:0000256" key="2">
    <source>
        <dbReference type="SAM" id="Phobius"/>
    </source>
</evidence>
<feature type="compositionally biased region" description="Low complexity" evidence="1">
    <location>
        <begin position="267"/>
        <end position="281"/>
    </location>
</feature>
<feature type="compositionally biased region" description="Low complexity" evidence="1">
    <location>
        <begin position="226"/>
        <end position="237"/>
    </location>
</feature>
<feature type="compositionally biased region" description="Basic and acidic residues" evidence="1">
    <location>
        <begin position="211"/>
        <end position="223"/>
    </location>
</feature>
<feature type="region of interest" description="Disordered" evidence="1">
    <location>
        <begin position="258"/>
        <end position="329"/>
    </location>
</feature>
<gene>
    <name evidence="3" type="ORF">BG011_004304</name>
</gene>
<keyword evidence="4" id="KW-1185">Reference proteome</keyword>
<dbReference type="Proteomes" id="UP000726737">
    <property type="component" value="Unassembled WGS sequence"/>
</dbReference>
<feature type="compositionally biased region" description="Basic and acidic residues" evidence="1">
    <location>
        <begin position="47"/>
        <end position="59"/>
    </location>
</feature>
<evidence type="ECO:0000313" key="4">
    <source>
        <dbReference type="Proteomes" id="UP000726737"/>
    </source>
</evidence>
<organism evidence="3 4">
    <name type="scientific">Mortierella polycephala</name>
    <dbReference type="NCBI Taxonomy" id="41804"/>
    <lineage>
        <taxon>Eukaryota</taxon>
        <taxon>Fungi</taxon>
        <taxon>Fungi incertae sedis</taxon>
        <taxon>Mucoromycota</taxon>
        <taxon>Mortierellomycotina</taxon>
        <taxon>Mortierellomycetes</taxon>
        <taxon>Mortierellales</taxon>
        <taxon>Mortierellaceae</taxon>
        <taxon>Mortierella</taxon>
    </lineage>
</organism>
<accession>A0A9P6PYL6</accession>
<evidence type="ECO:0000313" key="3">
    <source>
        <dbReference type="EMBL" id="KAG0256815.1"/>
    </source>
</evidence>
<feature type="region of interest" description="Disordered" evidence="1">
    <location>
        <begin position="211"/>
        <end position="241"/>
    </location>
</feature>
<proteinExistence type="predicted"/>
<keyword evidence="2" id="KW-0472">Membrane</keyword>
<feature type="region of interest" description="Disordered" evidence="1">
    <location>
        <begin position="41"/>
        <end position="75"/>
    </location>
</feature>
<keyword evidence="2" id="KW-0812">Transmembrane</keyword>
<feature type="region of interest" description="Disordered" evidence="1">
    <location>
        <begin position="128"/>
        <end position="159"/>
    </location>
</feature>
<dbReference type="OrthoDB" id="2403832at2759"/>
<sequence>MVHPGIIAVSVFGVVVTGVVIYTILKEEIHDFLESFEKPSPVGSGYERLRDQQDQDHHQSGGFEQDDFEPHGQSSSKYHADYELRQRHTQPSNEDENEKDSECDLQAERFRKINETERAIAANEARQAEMERAMKEREEDLQRSFREQEERMEQELRESREQHARQLLLIKQEQQQQLDRRHLDQQDHEMYQNPFASSEPRILDYDHNVSENEQHHRQDRNEAPRTTAIASSASSTSEVDSHAANAILRHDLSNHDLQAIDPFDNPSSLLDNSSASSNRSSVHGDDTDAFADAEDRSTTVGRDDDEFDWTEAEIGSMGSLESDESWASP</sequence>
<dbReference type="EMBL" id="JAAAJA010000282">
    <property type="protein sequence ID" value="KAG0256815.1"/>
    <property type="molecule type" value="Genomic_DNA"/>
</dbReference>
<dbReference type="AlphaFoldDB" id="A0A9P6PYL6"/>